<keyword evidence="4" id="KW-1185">Reference proteome</keyword>
<dbReference type="RefSeq" id="WP_126984941.1">
    <property type="nucleotide sequence ID" value="NZ_JALXWX010000001.1"/>
</dbReference>
<evidence type="ECO:0000259" key="2">
    <source>
        <dbReference type="Pfam" id="PF07853"/>
    </source>
</evidence>
<dbReference type="Proteomes" id="UP000274327">
    <property type="component" value="Unassembled WGS sequence"/>
</dbReference>
<protein>
    <submittedName>
        <fullName evidence="3">DUF1648 domain-containing protein</fullName>
    </submittedName>
</protein>
<sequence>MTGTPTTKADRPARTYRTGPATRVLRWVAVLAMVAVTAWLLTVYPTLPETVVTHFGPGGEADDWGPKWSLLVVAGVMLLLSLPLAAISAHPRAFNYPVEVTESNAQTMYREGERLMVWTLLFLQVVYLGIGWSVVLGGGGPLLVLGIVGLIGASILAIVRMVRAAR</sequence>
<feature type="transmembrane region" description="Helical" evidence="1">
    <location>
        <begin position="115"/>
        <end position="136"/>
    </location>
</feature>
<dbReference type="Pfam" id="PF07853">
    <property type="entry name" value="DUF1648"/>
    <property type="match status" value="1"/>
</dbReference>
<organism evidence="3 4">
    <name type="scientific">Brachybacterium paraconglomeratum</name>
    <dbReference type="NCBI Taxonomy" id="173362"/>
    <lineage>
        <taxon>Bacteria</taxon>
        <taxon>Bacillati</taxon>
        <taxon>Actinomycetota</taxon>
        <taxon>Actinomycetes</taxon>
        <taxon>Micrococcales</taxon>
        <taxon>Dermabacteraceae</taxon>
        <taxon>Brachybacterium</taxon>
    </lineage>
</organism>
<accession>A0A3R8RSE6</accession>
<evidence type="ECO:0000313" key="3">
    <source>
        <dbReference type="EMBL" id="RRR20518.1"/>
    </source>
</evidence>
<reference evidence="3 4" key="1">
    <citation type="submission" date="2018-07" db="EMBL/GenBank/DDBJ databases">
        <title>Brachybacteriurn paraconglorneratum KCTC 9916.</title>
        <authorList>
            <person name="Li Y."/>
        </authorList>
    </citation>
    <scope>NUCLEOTIDE SEQUENCE [LARGE SCALE GENOMIC DNA]</scope>
    <source>
        <strain evidence="3 4">KCTC 9916</strain>
    </source>
</reference>
<keyword evidence="1" id="KW-0472">Membrane</keyword>
<feature type="transmembrane region" description="Helical" evidence="1">
    <location>
        <begin position="142"/>
        <end position="162"/>
    </location>
</feature>
<gene>
    <name evidence="3" type="ORF">DS079_03785</name>
</gene>
<name>A0A3R8RSE6_9MICO</name>
<dbReference type="GeneID" id="78120151"/>
<evidence type="ECO:0000256" key="1">
    <source>
        <dbReference type="SAM" id="Phobius"/>
    </source>
</evidence>
<feature type="transmembrane region" description="Helical" evidence="1">
    <location>
        <begin position="67"/>
        <end position="87"/>
    </location>
</feature>
<keyword evidence="1" id="KW-1133">Transmembrane helix</keyword>
<dbReference type="InterPro" id="IPR012867">
    <property type="entry name" value="DUF1648"/>
</dbReference>
<dbReference type="EMBL" id="QOCI01000001">
    <property type="protein sequence ID" value="RRR20518.1"/>
    <property type="molecule type" value="Genomic_DNA"/>
</dbReference>
<feature type="transmembrane region" description="Helical" evidence="1">
    <location>
        <begin position="24"/>
        <end position="47"/>
    </location>
</feature>
<dbReference type="AlphaFoldDB" id="A0A3R8RSE6"/>
<comment type="caution">
    <text evidence="3">The sequence shown here is derived from an EMBL/GenBank/DDBJ whole genome shotgun (WGS) entry which is preliminary data.</text>
</comment>
<feature type="domain" description="DUF1648" evidence="2">
    <location>
        <begin position="34"/>
        <end position="78"/>
    </location>
</feature>
<keyword evidence="1" id="KW-0812">Transmembrane</keyword>
<proteinExistence type="predicted"/>
<evidence type="ECO:0000313" key="4">
    <source>
        <dbReference type="Proteomes" id="UP000274327"/>
    </source>
</evidence>